<protein>
    <recommendedName>
        <fullName evidence="4">ABC3 transporter permease protein domain-containing protein</fullName>
    </recommendedName>
</protein>
<sequence length="259" mass="29922">MRLIKTAYSGTKYHKKSALFFCVLFSLLLLLLMTVMQLIHIQQINSRIVREQWALFKDKGPAFISQIYATVQASSSVLVTSYRIVLIGCLILSALSFFLFSYLTARRRKSDIQSLRYMNVPKYGIAISFLMELFISVMTSFILVAVVLFLFKADIVRSIYQLDQHLLEKQVAVELVNHPDLTDRQTSDTPNNDDSEKDRRLIIPFSDTALAINYGYDMPLFQLFQIFLRSFLILVGLFLIVSSLGFYSVISRCYQVFYY</sequence>
<evidence type="ECO:0000313" key="2">
    <source>
        <dbReference type="EMBL" id="RSU13444.1"/>
    </source>
</evidence>
<feature type="transmembrane region" description="Helical" evidence="1">
    <location>
        <begin position="123"/>
        <end position="151"/>
    </location>
</feature>
<organism evidence="2 3">
    <name type="scientific">Vagococcus acidifermentans</name>
    <dbReference type="NCBI Taxonomy" id="564710"/>
    <lineage>
        <taxon>Bacteria</taxon>
        <taxon>Bacillati</taxon>
        <taxon>Bacillota</taxon>
        <taxon>Bacilli</taxon>
        <taxon>Lactobacillales</taxon>
        <taxon>Enterococcaceae</taxon>
        <taxon>Vagococcus</taxon>
    </lineage>
</organism>
<evidence type="ECO:0000256" key="1">
    <source>
        <dbReference type="SAM" id="Phobius"/>
    </source>
</evidence>
<feature type="transmembrane region" description="Helical" evidence="1">
    <location>
        <begin position="84"/>
        <end position="103"/>
    </location>
</feature>
<dbReference type="AlphaFoldDB" id="A0A430AZH5"/>
<dbReference type="Proteomes" id="UP000286773">
    <property type="component" value="Unassembled WGS sequence"/>
</dbReference>
<keyword evidence="1" id="KW-0812">Transmembrane</keyword>
<accession>A0A430AZH5</accession>
<keyword evidence="1" id="KW-1133">Transmembrane helix</keyword>
<feature type="transmembrane region" description="Helical" evidence="1">
    <location>
        <begin position="226"/>
        <end position="250"/>
    </location>
</feature>
<comment type="caution">
    <text evidence="2">The sequence shown here is derived from an EMBL/GenBank/DDBJ whole genome shotgun (WGS) entry which is preliminary data.</text>
</comment>
<evidence type="ECO:0008006" key="4">
    <source>
        <dbReference type="Google" id="ProtNLM"/>
    </source>
</evidence>
<gene>
    <name evidence="2" type="ORF">CBF27_04505</name>
</gene>
<keyword evidence="1" id="KW-0472">Membrane</keyword>
<dbReference type="EMBL" id="NGKC01000003">
    <property type="protein sequence ID" value="RSU13444.1"/>
    <property type="molecule type" value="Genomic_DNA"/>
</dbReference>
<keyword evidence="3" id="KW-1185">Reference proteome</keyword>
<proteinExistence type="predicted"/>
<feature type="transmembrane region" description="Helical" evidence="1">
    <location>
        <begin position="18"/>
        <end position="39"/>
    </location>
</feature>
<reference evidence="2 3" key="1">
    <citation type="submission" date="2017-05" db="EMBL/GenBank/DDBJ databases">
        <title>Vagococcus spp. assemblies.</title>
        <authorList>
            <person name="Gulvik C.A."/>
        </authorList>
    </citation>
    <scope>NUCLEOTIDE SEQUENCE [LARGE SCALE GENOMIC DNA]</scope>
    <source>
        <strain evidence="2 3">LMG 24798</strain>
    </source>
</reference>
<evidence type="ECO:0000313" key="3">
    <source>
        <dbReference type="Proteomes" id="UP000286773"/>
    </source>
</evidence>
<dbReference type="RefSeq" id="WP_126812807.1">
    <property type="nucleotide sequence ID" value="NZ_NGKC01000003.1"/>
</dbReference>
<name>A0A430AZH5_9ENTE</name>